<comment type="caution">
    <text evidence="1">The sequence shown here is derived from an EMBL/GenBank/DDBJ whole genome shotgun (WGS) entry which is preliminary data.</text>
</comment>
<dbReference type="RefSeq" id="WP_231296376.1">
    <property type="nucleotide sequence ID" value="NZ_JBBWYZ010000009.1"/>
</dbReference>
<reference evidence="1 2" key="1">
    <citation type="journal article" date="2024" name="Front. Microbiol.">
        <title>Transcriptomic insights into the dominance of two phototrophs throughout the water column of a tropical hypersaline-alkaline crater lake (Dziani Dzaha, Mayotte).</title>
        <authorList>
            <person name="Duperron S."/>
            <person name="Halary S."/>
            <person name="Bouly J.-P."/>
            <person name="Roussel T."/>
            <person name="Hugoni M."/>
            <person name="Bruto M."/>
            <person name="Oger P."/>
            <person name="Duval C."/>
            <person name="Woo A."/>
            <person name="Jezequiel D."/>
            <person name="Ader M."/>
            <person name="Leboulanger C."/>
            <person name="Agogue H."/>
            <person name="Grossi V."/>
            <person name="Trousselier M."/>
            <person name="Bernard C."/>
        </authorList>
    </citation>
    <scope>NUCLEOTIDE SEQUENCE [LARGE SCALE GENOMIC DNA]</scope>
    <source>
        <strain evidence="1 2">PMC 851.14</strain>
    </source>
</reference>
<protein>
    <submittedName>
        <fullName evidence="1">Uncharacterized protein</fullName>
    </submittedName>
</protein>
<keyword evidence="2" id="KW-1185">Reference proteome</keyword>
<accession>A0ABU9EK31</accession>
<gene>
    <name evidence="1" type="ORF">AAEJ74_11415</name>
</gene>
<evidence type="ECO:0000313" key="2">
    <source>
        <dbReference type="Proteomes" id="UP001387447"/>
    </source>
</evidence>
<organism evidence="1 2">
    <name type="scientific">Limnospira fusiformis PMC 851.14</name>
    <dbReference type="NCBI Taxonomy" id="2219512"/>
    <lineage>
        <taxon>Bacteria</taxon>
        <taxon>Bacillati</taxon>
        <taxon>Cyanobacteriota</taxon>
        <taxon>Cyanophyceae</taxon>
        <taxon>Oscillatoriophycideae</taxon>
        <taxon>Oscillatoriales</taxon>
        <taxon>Sirenicapillariaceae</taxon>
        <taxon>Limnospira</taxon>
    </lineage>
</organism>
<sequence length="90" mass="10071">MVIFDISQPAMNPKVIDVSDLTPQQITAIEEIVAAFRLVARQKDAFSSHLIHPQDIPRGELPEIEREFDWLVADIGAKDAIARSDIYGIN</sequence>
<proteinExistence type="predicted"/>
<evidence type="ECO:0000313" key="1">
    <source>
        <dbReference type="EMBL" id="MEK9512273.1"/>
    </source>
</evidence>
<dbReference type="Proteomes" id="UP001387447">
    <property type="component" value="Unassembled WGS sequence"/>
</dbReference>
<name>A0ABU9EK31_LIMFS</name>
<dbReference type="EMBL" id="JBBWYZ010000009">
    <property type="protein sequence ID" value="MEK9512273.1"/>
    <property type="molecule type" value="Genomic_DNA"/>
</dbReference>